<dbReference type="PANTHER" id="PTHR43094">
    <property type="entry name" value="AMINOTRANSFERASE"/>
    <property type="match status" value="1"/>
</dbReference>
<dbReference type="GO" id="GO:0008483">
    <property type="term" value="F:transaminase activity"/>
    <property type="evidence" value="ECO:0007669"/>
    <property type="project" value="UniProtKB-KW"/>
</dbReference>
<keyword evidence="5 6" id="KW-0663">Pyridoxal phosphate</keyword>
<evidence type="ECO:0000256" key="3">
    <source>
        <dbReference type="ARBA" id="ARBA00022576"/>
    </source>
</evidence>
<dbReference type="Gene3D" id="3.90.1150.10">
    <property type="entry name" value="Aspartate Aminotransferase, domain 1"/>
    <property type="match status" value="1"/>
</dbReference>
<dbReference type="Proteomes" id="UP000325296">
    <property type="component" value="Unassembled WGS sequence"/>
</dbReference>
<reference evidence="7 10" key="2">
    <citation type="submission" date="2019-09" db="EMBL/GenBank/DDBJ databases">
        <title>Draft genome sequence of Pseudomonas brenneri CCUG 51514(T).</title>
        <authorList>
            <person name="Tunovic T."/>
            <person name="Pineiro-Iglesias B."/>
            <person name="Unosson C."/>
            <person name="Inganas E."/>
            <person name="Ohlen M."/>
            <person name="Cardew S."/>
            <person name="Jensie-Markopoulos S."/>
            <person name="Salva-Serra F."/>
            <person name="Jaen-Luchoro D."/>
            <person name="Svensson-Stadler L."/>
            <person name="Chun J."/>
            <person name="Moore E."/>
        </authorList>
    </citation>
    <scope>NUCLEOTIDE SEQUENCE [LARGE SCALE GENOMIC DNA]</scope>
    <source>
        <strain evidence="7 10">CCUG 51514</strain>
    </source>
</reference>
<comment type="similarity">
    <text evidence="2 6">Belongs to the class-III pyridoxal-phosphate-dependent aminotransferase family.</text>
</comment>
<gene>
    <name evidence="7" type="ORF">F1720_07940</name>
    <name evidence="8" type="ORF">SAMN04490181_0869</name>
</gene>
<evidence type="ECO:0000313" key="9">
    <source>
        <dbReference type="Proteomes" id="UP000199620"/>
    </source>
</evidence>
<reference evidence="8 9" key="1">
    <citation type="submission" date="2016-10" db="EMBL/GenBank/DDBJ databases">
        <authorList>
            <person name="Varghese N."/>
            <person name="Submissions S."/>
        </authorList>
    </citation>
    <scope>NUCLEOTIDE SEQUENCE [LARGE SCALE GENOMIC DNA]</scope>
    <source>
        <strain evidence="8 9">BS2771</strain>
    </source>
</reference>
<dbReference type="PIRSF" id="PIRSF000521">
    <property type="entry name" value="Transaminase_4ab_Lys_Orn"/>
    <property type="match status" value="1"/>
</dbReference>
<proteinExistence type="inferred from homology"/>
<evidence type="ECO:0000313" key="8">
    <source>
        <dbReference type="EMBL" id="SDU87492.1"/>
    </source>
</evidence>
<accession>A0A5B2V1K9</accession>
<keyword evidence="3 7" id="KW-0032">Aminotransferase</keyword>
<name>A0A5B2V1K9_9PSED</name>
<evidence type="ECO:0000256" key="1">
    <source>
        <dbReference type="ARBA" id="ARBA00001933"/>
    </source>
</evidence>
<dbReference type="NCBIfam" id="NF005683">
    <property type="entry name" value="PRK07481.1"/>
    <property type="match status" value="1"/>
</dbReference>
<keyword evidence="4 7" id="KW-0808">Transferase</keyword>
<dbReference type="EMBL" id="VUOL01000003">
    <property type="protein sequence ID" value="KAA2231977.1"/>
    <property type="molecule type" value="Genomic_DNA"/>
</dbReference>
<dbReference type="Proteomes" id="UP000199620">
    <property type="component" value="Chromosome I"/>
</dbReference>
<dbReference type="InterPro" id="IPR015424">
    <property type="entry name" value="PyrdxlP-dep_Trfase"/>
</dbReference>
<dbReference type="AlphaFoldDB" id="A0A5B2V1K9"/>
<dbReference type="PROSITE" id="PS00600">
    <property type="entry name" value="AA_TRANSFER_CLASS_3"/>
    <property type="match status" value="1"/>
</dbReference>
<protein>
    <submittedName>
        <fullName evidence="8">Adenosylmethionine-8-amino-7-oxononanoate aminotransferase</fullName>
    </submittedName>
    <submittedName>
        <fullName evidence="7">Aminotransferase class III-fold pyridoxal phosphate-dependent enzyme</fullName>
    </submittedName>
</protein>
<dbReference type="GO" id="GO:0030170">
    <property type="term" value="F:pyridoxal phosphate binding"/>
    <property type="evidence" value="ECO:0007669"/>
    <property type="project" value="InterPro"/>
</dbReference>
<evidence type="ECO:0000256" key="5">
    <source>
        <dbReference type="ARBA" id="ARBA00022898"/>
    </source>
</evidence>
<comment type="cofactor">
    <cofactor evidence="1">
        <name>pyridoxal 5'-phosphate</name>
        <dbReference type="ChEBI" id="CHEBI:597326"/>
    </cofactor>
</comment>
<evidence type="ECO:0000313" key="10">
    <source>
        <dbReference type="Proteomes" id="UP000325296"/>
    </source>
</evidence>
<dbReference type="OrthoDB" id="7052035at2"/>
<dbReference type="Gene3D" id="3.40.640.10">
    <property type="entry name" value="Type I PLP-dependent aspartate aminotransferase-like (Major domain)"/>
    <property type="match status" value="1"/>
</dbReference>
<dbReference type="SUPFAM" id="SSF53383">
    <property type="entry name" value="PLP-dependent transferases"/>
    <property type="match status" value="1"/>
</dbReference>
<evidence type="ECO:0000256" key="4">
    <source>
        <dbReference type="ARBA" id="ARBA00022679"/>
    </source>
</evidence>
<dbReference type="CDD" id="cd00610">
    <property type="entry name" value="OAT_like"/>
    <property type="match status" value="1"/>
</dbReference>
<evidence type="ECO:0000256" key="6">
    <source>
        <dbReference type="RuleBase" id="RU003560"/>
    </source>
</evidence>
<sequence length="448" mass="48764">MYAHYQNAEKKFWHPMRAAAAVAGEQTLIIARGNGNYVTDIHGWRMLDGIAGLWNVNVGHNRESVKQAIHRQMDELAYYQTFDGIAHPRVYDLAERLTGMFAQEDMQRVLFSSGGSDAIETALKMSRQYWIAVGEPERTRFLSLRNGYHGVHMGGTSVGGISAYQFNHGPLLAGCTLLDAPWSYRNPWDCEDPQALTSHCILQLEEQIRALGPQTIAAFIAEPVQGAGGVIVPPAGYWPQLRAVCDRYGILLIADEVVTGFGRTGSMLGSRGWGVAPDILCLAKGISAGYIPLGATVFNGRIARAIETAENFGQVIMHGYTYSGHPTACAASLAVLDIVEQENLPGNAAKVGAYLLERLKPLSERFEVVGEVRGKGLMLALDLVSDKRLRTPVDPAEGYASRLAERVRLEGVLVRPVGTKIILSPPLTLTLEEADLICHALETGLANT</sequence>
<dbReference type="InterPro" id="IPR049704">
    <property type="entry name" value="Aminotrans_3_PPA_site"/>
</dbReference>
<keyword evidence="9" id="KW-1185">Reference proteome</keyword>
<dbReference type="FunFam" id="3.40.640.10:FF:000014">
    <property type="entry name" value="Adenosylmethionine-8-amino-7-oxononanoate aminotransferase, probable"/>
    <property type="match status" value="1"/>
</dbReference>
<dbReference type="RefSeq" id="WP_065943776.1">
    <property type="nucleotide sequence ID" value="NZ_BMNU01000004.1"/>
</dbReference>
<dbReference type="EMBL" id="LT629800">
    <property type="protein sequence ID" value="SDU87492.1"/>
    <property type="molecule type" value="Genomic_DNA"/>
</dbReference>
<dbReference type="PANTHER" id="PTHR43094:SF1">
    <property type="entry name" value="AMINOTRANSFERASE CLASS-III"/>
    <property type="match status" value="1"/>
</dbReference>
<evidence type="ECO:0000313" key="7">
    <source>
        <dbReference type="EMBL" id="KAA2231977.1"/>
    </source>
</evidence>
<dbReference type="Pfam" id="PF00202">
    <property type="entry name" value="Aminotran_3"/>
    <property type="match status" value="1"/>
</dbReference>
<organism evidence="7 10">
    <name type="scientific">Pseudomonas brenneri</name>
    <dbReference type="NCBI Taxonomy" id="129817"/>
    <lineage>
        <taxon>Bacteria</taxon>
        <taxon>Pseudomonadati</taxon>
        <taxon>Pseudomonadota</taxon>
        <taxon>Gammaproteobacteria</taxon>
        <taxon>Pseudomonadales</taxon>
        <taxon>Pseudomonadaceae</taxon>
        <taxon>Pseudomonas</taxon>
    </lineage>
</organism>
<dbReference type="InterPro" id="IPR015421">
    <property type="entry name" value="PyrdxlP-dep_Trfase_major"/>
</dbReference>
<dbReference type="InterPro" id="IPR005814">
    <property type="entry name" value="Aminotrans_3"/>
</dbReference>
<evidence type="ECO:0000256" key="2">
    <source>
        <dbReference type="ARBA" id="ARBA00008954"/>
    </source>
</evidence>
<dbReference type="InterPro" id="IPR015422">
    <property type="entry name" value="PyrdxlP-dep_Trfase_small"/>
</dbReference>